<reference evidence="2 3" key="1">
    <citation type="submission" date="2020-12" db="EMBL/GenBank/DDBJ databases">
        <title>A novel species.</title>
        <authorList>
            <person name="Li K."/>
        </authorList>
    </citation>
    <scope>NUCLEOTIDE SEQUENCE [LARGE SCALE GENOMIC DNA]</scope>
    <source>
        <strain evidence="2 3">ZYC-3</strain>
    </source>
</reference>
<sequence length="213" mass="22909">MALDLESGVPLWRRGRGLRPCALLAGSVVALRISRSPTLVVVVFDAATGEDRWTSEPVDLPPWARCALDDTRDFSVRTETDEDIVVIHWVARSWYVGGAAPSPQALKESRREAHGTLRVDPAGPPVEILPEVEAPPEPADAGAPPLVPPSAPSSQAAADVLDQSRVGDVRVELALRSDSGAIVLRAMNPRTGTLNWEVELDDATTRRAPRLPP</sequence>
<name>A0A7T7L4H8_9ACTN</name>
<dbReference type="KEGG" id="slf:JEQ17_47580"/>
<accession>A0A7T7L4H8</accession>
<dbReference type="RefSeq" id="WP_200401155.1">
    <property type="nucleotide sequence ID" value="NZ_CP066831.1"/>
</dbReference>
<dbReference type="EMBL" id="CP066831">
    <property type="protein sequence ID" value="QQM46322.1"/>
    <property type="molecule type" value="Genomic_DNA"/>
</dbReference>
<protein>
    <submittedName>
        <fullName evidence="2">Uncharacterized protein</fullName>
    </submittedName>
</protein>
<keyword evidence="3" id="KW-1185">Reference proteome</keyword>
<dbReference type="AlphaFoldDB" id="A0A7T7L4H8"/>
<gene>
    <name evidence="2" type="ORF">JEQ17_47580</name>
</gene>
<dbReference type="Proteomes" id="UP000595636">
    <property type="component" value="Chromosome"/>
</dbReference>
<evidence type="ECO:0000313" key="3">
    <source>
        <dbReference type="Proteomes" id="UP000595636"/>
    </source>
</evidence>
<feature type="compositionally biased region" description="Basic and acidic residues" evidence="1">
    <location>
        <begin position="107"/>
        <end position="117"/>
    </location>
</feature>
<organism evidence="2 3">
    <name type="scientific">Streptomyces liliifuscus</name>
    <dbReference type="NCBI Taxonomy" id="2797636"/>
    <lineage>
        <taxon>Bacteria</taxon>
        <taxon>Bacillati</taxon>
        <taxon>Actinomycetota</taxon>
        <taxon>Actinomycetes</taxon>
        <taxon>Kitasatosporales</taxon>
        <taxon>Streptomycetaceae</taxon>
        <taxon>Streptomyces</taxon>
    </lineage>
</organism>
<evidence type="ECO:0000256" key="1">
    <source>
        <dbReference type="SAM" id="MobiDB-lite"/>
    </source>
</evidence>
<feature type="region of interest" description="Disordered" evidence="1">
    <location>
        <begin position="101"/>
        <end position="156"/>
    </location>
</feature>
<proteinExistence type="predicted"/>
<evidence type="ECO:0000313" key="2">
    <source>
        <dbReference type="EMBL" id="QQM46322.1"/>
    </source>
</evidence>